<evidence type="ECO:0000313" key="1">
    <source>
        <dbReference type="EMBL" id="THH27735.1"/>
    </source>
</evidence>
<evidence type="ECO:0000313" key="2">
    <source>
        <dbReference type="Proteomes" id="UP000308730"/>
    </source>
</evidence>
<dbReference type="Pfam" id="PF14223">
    <property type="entry name" value="Retrotran_gag_2"/>
    <property type="match status" value="1"/>
</dbReference>
<dbReference type="OrthoDB" id="2754445at2759"/>
<name>A0A4S4MPS0_9APHY</name>
<organism evidence="1 2">
    <name type="scientific">Antrodiella citrinella</name>
    <dbReference type="NCBI Taxonomy" id="2447956"/>
    <lineage>
        <taxon>Eukaryota</taxon>
        <taxon>Fungi</taxon>
        <taxon>Dikarya</taxon>
        <taxon>Basidiomycota</taxon>
        <taxon>Agaricomycotina</taxon>
        <taxon>Agaricomycetes</taxon>
        <taxon>Polyporales</taxon>
        <taxon>Steccherinaceae</taxon>
        <taxon>Antrodiella</taxon>
    </lineage>
</organism>
<comment type="caution">
    <text evidence="1">The sequence shown here is derived from an EMBL/GenBank/DDBJ whole genome shotgun (WGS) entry which is preliminary data.</text>
</comment>
<reference evidence="1 2" key="1">
    <citation type="submission" date="2019-02" db="EMBL/GenBank/DDBJ databases">
        <title>Genome sequencing of the rare red list fungi Antrodiella citrinella (Flaviporus citrinellus).</title>
        <authorList>
            <person name="Buettner E."/>
            <person name="Kellner H."/>
        </authorList>
    </citation>
    <scope>NUCLEOTIDE SEQUENCE [LARGE SCALE GENOMIC DNA]</scope>
    <source>
        <strain evidence="1 2">DSM 108506</strain>
    </source>
</reference>
<protein>
    <submittedName>
        <fullName evidence="1">Uncharacterized protein</fullName>
    </submittedName>
</protein>
<dbReference type="EMBL" id="SGPM01000229">
    <property type="protein sequence ID" value="THH27735.1"/>
    <property type="molecule type" value="Genomic_DNA"/>
</dbReference>
<keyword evidence="2" id="KW-1185">Reference proteome</keyword>
<proteinExistence type="predicted"/>
<sequence length="171" mass="19434">MGLALTDLHSSSNDAFKFPKLNGTNYAEWKTQMKAALQAKYIWLLVEGIDAAPSDPGVRPTVTDPKDVVTLATWKVDHKEYMEWIKNDQAAQGLMKGAAEPSQWPHVVSATTATAMWNAWKKVHQDDLQVINVHYYFEELFTLKFVDGMSMPDHVARIFDLRNRLMHRTGS</sequence>
<dbReference type="AlphaFoldDB" id="A0A4S4MPS0"/>
<accession>A0A4S4MPS0</accession>
<dbReference type="Proteomes" id="UP000308730">
    <property type="component" value="Unassembled WGS sequence"/>
</dbReference>
<gene>
    <name evidence="1" type="ORF">EUX98_g6449</name>
</gene>